<evidence type="ECO:0000313" key="5">
    <source>
        <dbReference type="Proteomes" id="UP000317977"/>
    </source>
</evidence>
<reference evidence="4 5" key="1">
    <citation type="submission" date="2019-02" db="EMBL/GenBank/DDBJ databases">
        <title>Deep-cultivation of Planctomycetes and their phenomic and genomic characterization uncovers novel biology.</title>
        <authorList>
            <person name="Wiegand S."/>
            <person name="Jogler M."/>
            <person name="Boedeker C."/>
            <person name="Pinto D."/>
            <person name="Vollmers J."/>
            <person name="Rivas-Marin E."/>
            <person name="Kohn T."/>
            <person name="Peeters S.H."/>
            <person name="Heuer A."/>
            <person name="Rast P."/>
            <person name="Oberbeckmann S."/>
            <person name="Bunk B."/>
            <person name="Jeske O."/>
            <person name="Meyerdierks A."/>
            <person name="Storesund J.E."/>
            <person name="Kallscheuer N."/>
            <person name="Luecker S."/>
            <person name="Lage O.M."/>
            <person name="Pohl T."/>
            <person name="Merkel B.J."/>
            <person name="Hornburger P."/>
            <person name="Mueller R.-W."/>
            <person name="Bruemmer F."/>
            <person name="Labrenz M."/>
            <person name="Spormann A.M."/>
            <person name="Op Den Camp H."/>
            <person name="Overmann J."/>
            <person name="Amann R."/>
            <person name="Jetten M.S.M."/>
            <person name="Mascher T."/>
            <person name="Medema M.H."/>
            <person name="Devos D.P."/>
            <person name="Kaster A.-K."/>
            <person name="Ovreas L."/>
            <person name="Rohde M."/>
            <person name="Galperin M.Y."/>
            <person name="Jogler C."/>
        </authorList>
    </citation>
    <scope>NUCLEOTIDE SEQUENCE [LARGE SCALE GENOMIC DNA]</scope>
    <source>
        <strain evidence="4 5">Poly59</strain>
    </source>
</reference>
<accession>A0A5C6F4L1</accession>
<dbReference type="PANTHER" id="PTHR35038">
    <property type="entry name" value="DISSIMILATORY SULFITE REDUCTASE SIRA"/>
    <property type="match status" value="1"/>
</dbReference>
<dbReference type="InterPro" id="IPR011990">
    <property type="entry name" value="TPR-like_helical_dom_sf"/>
</dbReference>
<sequence length="924" mass="102958">MTDLNTAKKTPKRPVTPRLRLVLYVVLTLFGILFANGLYLTSITWLQVATGRVLETHFYQLMFLLHLGLGLLLIVPAVGFGLVHMWRSKDRRNRRAVKIGYALFAVAILILVSGLALMRLGSFAIVNPASRNVVYWMHLIAPLAVIWLYWLHRLVGPRIKWEVGRRVGLAIGIFVAAMVAFQASDPRISEDRAPINGDEYFEPSLARTSSGKFISSKTLMNDEYCLRCHSDINKTFIHSAHRLSSFNNPAYRASVRETRKVASERAGTVQASRWCAGCHDPVPFFSGEFDDPNYDDVANPTAHAGITCTVCHAIQSVDSALGNADYTIDEPKHYPFAYSDNSLLQELNSLMVKAKPAFHKHEMLKPFHKTAEFCSTCHKVSLPGEVTAYKEFLRGQNHYDSYLLSGVSGHGARSFYYPPKAEANCNECHMPAMASNQVGAKYMEKLGTLGVHDHFFPSANTALAHWFGDSKAVEAHREYLKGTLRVDLFGLRKTGAIDGELIAPLGDSQTVQSGESYLIETVLRTMKLGHHFTQGTTDSNQIWVELIATQDGEVIGKSGGRDDREVVDPWSHFVNTFMLDPEGVRLNRRNVQNIFTPLYSHQIPPGAGQSLHYQLTIPDQSKSPIQITARLLYRKFDTEYLDYVRADRDPVRDPLDLGQPGDPNDLPIIEIASDKVVLNIAGAANKVAETEPVNEPIPLWQRWNDYGIGLLLKGKAELRQAAEAFAMVEELGRFDGPLNLARVQFAEGDLDGATDSLGRAAAMDPPPPTWTHSWLSGMVNRQQGNLEAAADSFRAVLQTKVPERGFDFSLDYDVRNELGLTLIDLAQRAEVMGNDDDFKNLLSEARETFLAVLAVDAENVTAHVNLAEVYSWSGDNERADHHRTLHAKYKPDDNAAEVAIPKARRRYPAANHAAEALVIYDLQR</sequence>
<dbReference type="AlphaFoldDB" id="A0A5C6F4L1"/>
<dbReference type="InterPro" id="IPR036280">
    <property type="entry name" value="Multihaem_cyt_sf"/>
</dbReference>
<dbReference type="Pfam" id="PF13432">
    <property type="entry name" value="TPR_16"/>
    <property type="match status" value="1"/>
</dbReference>
<proteinExistence type="predicted"/>
<keyword evidence="2" id="KW-0472">Membrane</keyword>
<keyword evidence="2" id="KW-1133">Transmembrane helix</keyword>
<gene>
    <name evidence="4" type="ORF">Poly59_24390</name>
</gene>
<dbReference type="RefSeq" id="WP_146534182.1">
    <property type="nucleotide sequence ID" value="NZ_SJPX01000002.1"/>
</dbReference>
<dbReference type="InterPro" id="IPR023155">
    <property type="entry name" value="Cyt_c-552/4"/>
</dbReference>
<dbReference type="Pfam" id="PF13435">
    <property type="entry name" value="Cytochrome_C554"/>
    <property type="match status" value="1"/>
</dbReference>
<dbReference type="Gene3D" id="1.25.40.10">
    <property type="entry name" value="Tetratricopeptide repeat domain"/>
    <property type="match status" value="1"/>
</dbReference>
<dbReference type="InterPro" id="IPR051829">
    <property type="entry name" value="Multiheme_Cytochr_ET"/>
</dbReference>
<keyword evidence="2" id="KW-0812">Transmembrane</keyword>
<dbReference type="OrthoDB" id="9814800at2"/>
<keyword evidence="5" id="KW-1185">Reference proteome</keyword>
<evidence type="ECO:0000313" key="4">
    <source>
        <dbReference type="EMBL" id="TWU56135.1"/>
    </source>
</evidence>
<feature type="transmembrane region" description="Helical" evidence="2">
    <location>
        <begin position="163"/>
        <end position="183"/>
    </location>
</feature>
<feature type="transmembrane region" description="Helical" evidence="2">
    <location>
        <begin position="21"/>
        <end position="41"/>
    </location>
</feature>
<feature type="transmembrane region" description="Helical" evidence="2">
    <location>
        <begin position="61"/>
        <end position="87"/>
    </location>
</feature>
<dbReference type="SUPFAM" id="SSF48452">
    <property type="entry name" value="TPR-like"/>
    <property type="match status" value="1"/>
</dbReference>
<keyword evidence="1" id="KW-0732">Signal</keyword>
<evidence type="ECO:0000259" key="3">
    <source>
        <dbReference type="Pfam" id="PF13435"/>
    </source>
</evidence>
<feature type="domain" description="Cytochrome c-552/4" evidence="3">
    <location>
        <begin position="225"/>
        <end position="312"/>
    </location>
</feature>
<organism evidence="4 5">
    <name type="scientific">Rubripirellula reticaptiva</name>
    <dbReference type="NCBI Taxonomy" id="2528013"/>
    <lineage>
        <taxon>Bacteria</taxon>
        <taxon>Pseudomonadati</taxon>
        <taxon>Planctomycetota</taxon>
        <taxon>Planctomycetia</taxon>
        <taxon>Pirellulales</taxon>
        <taxon>Pirellulaceae</taxon>
        <taxon>Rubripirellula</taxon>
    </lineage>
</organism>
<dbReference type="EMBL" id="SJPX01000002">
    <property type="protein sequence ID" value="TWU56135.1"/>
    <property type="molecule type" value="Genomic_DNA"/>
</dbReference>
<dbReference type="Proteomes" id="UP000317977">
    <property type="component" value="Unassembled WGS sequence"/>
</dbReference>
<dbReference type="SUPFAM" id="SSF48695">
    <property type="entry name" value="Multiheme cytochromes"/>
    <property type="match status" value="1"/>
</dbReference>
<evidence type="ECO:0000256" key="1">
    <source>
        <dbReference type="ARBA" id="ARBA00022729"/>
    </source>
</evidence>
<evidence type="ECO:0000256" key="2">
    <source>
        <dbReference type="SAM" id="Phobius"/>
    </source>
</evidence>
<comment type="caution">
    <text evidence="4">The sequence shown here is derived from an EMBL/GenBank/DDBJ whole genome shotgun (WGS) entry which is preliminary data.</text>
</comment>
<feature type="transmembrane region" description="Helical" evidence="2">
    <location>
        <begin position="99"/>
        <end position="121"/>
    </location>
</feature>
<feature type="transmembrane region" description="Helical" evidence="2">
    <location>
        <begin position="133"/>
        <end position="151"/>
    </location>
</feature>
<name>A0A5C6F4L1_9BACT</name>
<dbReference type="Gene3D" id="1.10.1130.10">
    <property type="entry name" value="Flavocytochrome C3, Chain A"/>
    <property type="match status" value="1"/>
</dbReference>
<protein>
    <recommendedName>
        <fullName evidence="3">Cytochrome c-552/4 domain-containing protein</fullName>
    </recommendedName>
</protein>